<evidence type="ECO:0000313" key="2">
    <source>
        <dbReference type="EMBL" id="ABW19316.1"/>
    </source>
</evidence>
<feature type="compositionally biased region" description="Basic and acidic residues" evidence="1">
    <location>
        <begin position="69"/>
        <end position="87"/>
    </location>
</feature>
<proteinExistence type="predicted"/>
<dbReference type="RefSeq" id="WP_012159628.1">
    <property type="nucleotide sequence ID" value="NC_009922.1"/>
</dbReference>
<dbReference type="InterPro" id="IPR036680">
    <property type="entry name" value="SPOR-like_sf"/>
</dbReference>
<dbReference type="eggNOG" id="ENOG5033DX0">
    <property type="taxonomic scope" value="Bacteria"/>
</dbReference>
<accession>A8MHN4</accession>
<evidence type="ECO:0000313" key="3">
    <source>
        <dbReference type="Proteomes" id="UP000000269"/>
    </source>
</evidence>
<dbReference type="SUPFAM" id="SSF110997">
    <property type="entry name" value="Sporulation related repeat"/>
    <property type="match status" value="1"/>
</dbReference>
<dbReference type="KEGG" id="aoe:Clos_1776"/>
<evidence type="ECO:0000256" key="1">
    <source>
        <dbReference type="SAM" id="MobiDB-lite"/>
    </source>
</evidence>
<feature type="region of interest" description="Disordered" evidence="1">
    <location>
        <begin position="69"/>
        <end position="88"/>
    </location>
</feature>
<dbReference type="AlphaFoldDB" id="A8MHN4"/>
<keyword evidence="3" id="KW-1185">Reference proteome</keyword>
<evidence type="ECO:0008006" key="4">
    <source>
        <dbReference type="Google" id="ProtNLM"/>
    </source>
</evidence>
<name>A8MHN4_ALKOO</name>
<organism evidence="2 3">
    <name type="scientific">Alkaliphilus oremlandii (strain OhILAs)</name>
    <name type="common">Clostridium oremlandii (strain OhILAs)</name>
    <dbReference type="NCBI Taxonomy" id="350688"/>
    <lineage>
        <taxon>Bacteria</taxon>
        <taxon>Bacillati</taxon>
        <taxon>Bacillota</taxon>
        <taxon>Clostridia</taxon>
        <taxon>Peptostreptococcales</taxon>
        <taxon>Natronincolaceae</taxon>
        <taxon>Alkaliphilus</taxon>
    </lineage>
</organism>
<dbReference type="STRING" id="350688.Clos_1776"/>
<sequence length="297" mass="34107">MRRTRFGIRKKRRNMNVGIALFFLVILPLLSIMIGSRITEWVVIPTINTESMLQSPGDITLENIKELGSKKEQDDTEEVEPKSEKENNQFTNKVDLKPLSFYMIQIASLADNKNIEGLIGELQSHALPHIIYRADNMYKIYSYGATDRKHIEEKLNAVREVYPDAYISHVNIGQRQIQFSDENKGTENVIQNLNTLVDSLYESSDALYNLSTGGITLEEYDKVLNQHENILTTISSNLESAELPENSFAADELKKMLDHQEKNIKASLEMTTTDLDLYKLHNNFLDTIFRTIEIFKI</sequence>
<dbReference type="OrthoDB" id="1750330at2"/>
<gene>
    <name evidence="2" type="ordered locus">Clos_1776</name>
</gene>
<dbReference type="GO" id="GO:0042834">
    <property type="term" value="F:peptidoglycan binding"/>
    <property type="evidence" value="ECO:0007669"/>
    <property type="project" value="InterPro"/>
</dbReference>
<protein>
    <recommendedName>
        <fullName evidence="4">Sporulation domain protein</fullName>
    </recommendedName>
</protein>
<dbReference type="Proteomes" id="UP000000269">
    <property type="component" value="Chromosome"/>
</dbReference>
<reference evidence="3" key="1">
    <citation type="submission" date="2007-10" db="EMBL/GenBank/DDBJ databases">
        <title>Complete genome of Alkaliphilus oremlandii OhILAs.</title>
        <authorList>
            <person name="Copeland A."/>
            <person name="Lucas S."/>
            <person name="Lapidus A."/>
            <person name="Barry K."/>
            <person name="Detter J.C."/>
            <person name="Glavina del Rio T."/>
            <person name="Hammon N."/>
            <person name="Israni S."/>
            <person name="Dalin E."/>
            <person name="Tice H."/>
            <person name="Pitluck S."/>
            <person name="Chain P."/>
            <person name="Malfatti S."/>
            <person name="Shin M."/>
            <person name="Vergez L."/>
            <person name="Schmutz J."/>
            <person name="Larimer F."/>
            <person name="Land M."/>
            <person name="Hauser L."/>
            <person name="Kyrpides N."/>
            <person name="Mikhailova N."/>
            <person name="Stolz J.F."/>
            <person name="Dawson A."/>
            <person name="Fisher E."/>
            <person name="Crable B."/>
            <person name="Perera E."/>
            <person name="Lisak J."/>
            <person name="Ranganathan M."/>
            <person name="Basu P."/>
            <person name="Richardson P."/>
        </authorList>
    </citation>
    <scope>NUCLEOTIDE SEQUENCE [LARGE SCALE GENOMIC DNA]</scope>
    <source>
        <strain evidence="3">OhILAs</strain>
    </source>
</reference>
<dbReference type="HOGENOM" id="CLU_935784_0_0_9"/>
<dbReference type="EMBL" id="CP000853">
    <property type="protein sequence ID" value="ABW19316.1"/>
    <property type="molecule type" value="Genomic_DNA"/>
</dbReference>